<sequence length="130" mass="14264">MFSDAINPIINGGTFNDYSSNEYTSRVYGSTTTGGFERLQQAVAPGAFHDSGDIFDPAKCHPRTRMAVIKKIMDWIAGRLEEGDEANILWFHGPAGSGKSAIARKIAELCESEKRLLATFFFSRSDPARG</sequence>
<dbReference type="Gene3D" id="3.40.50.300">
    <property type="entry name" value="P-loop containing nucleotide triphosphate hydrolases"/>
    <property type="match status" value="1"/>
</dbReference>
<dbReference type="Pfam" id="PF24883">
    <property type="entry name" value="NPHP3_N"/>
    <property type="match status" value="1"/>
</dbReference>
<evidence type="ECO:0000313" key="3">
    <source>
        <dbReference type="EMBL" id="KIM35817.1"/>
    </source>
</evidence>
<keyword evidence="4" id="KW-1185">Reference proteome</keyword>
<dbReference type="Proteomes" id="UP000053424">
    <property type="component" value="Unassembled WGS sequence"/>
</dbReference>
<dbReference type="EMBL" id="KN831813">
    <property type="protein sequence ID" value="KIM35817.1"/>
    <property type="molecule type" value="Genomic_DNA"/>
</dbReference>
<gene>
    <name evidence="3" type="ORF">M413DRAFT_325348</name>
</gene>
<dbReference type="AlphaFoldDB" id="A0A0C2Y413"/>
<dbReference type="OrthoDB" id="2928561at2759"/>
<reference evidence="3 4" key="1">
    <citation type="submission" date="2014-04" db="EMBL/GenBank/DDBJ databases">
        <authorList>
            <consortium name="DOE Joint Genome Institute"/>
            <person name="Kuo A."/>
            <person name="Gay G."/>
            <person name="Dore J."/>
            <person name="Kohler A."/>
            <person name="Nagy L.G."/>
            <person name="Floudas D."/>
            <person name="Copeland A."/>
            <person name="Barry K.W."/>
            <person name="Cichocki N."/>
            <person name="Veneault-Fourrey C."/>
            <person name="LaButti K."/>
            <person name="Lindquist E.A."/>
            <person name="Lipzen A."/>
            <person name="Lundell T."/>
            <person name="Morin E."/>
            <person name="Murat C."/>
            <person name="Sun H."/>
            <person name="Tunlid A."/>
            <person name="Henrissat B."/>
            <person name="Grigoriev I.V."/>
            <person name="Hibbett D.S."/>
            <person name="Martin F."/>
            <person name="Nordberg H.P."/>
            <person name="Cantor M.N."/>
            <person name="Hua S.X."/>
        </authorList>
    </citation>
    <scope>NUCLEOTIDE SEQUENCE [LARGE SCALE GENOMIC DNA]</scope>
    <source>
        <strain evidence="4">h7</strain>
    </source>
</reference>
<accession>A0A0C2Y413</accession>
<dbReference type="InterPro" id="IPR056884">
    <property type="entry name" value="NPHP3-like_N"/>
</dbReference>
<evidence type="ECO:0000256" key="1">
    <source>
        <dbReference type="ARBA" id="ARBA00022737"/>
    </source>
</evidence>
<proteinExistence type="predicted"/>
<keyword evidence="1" id="KW-0677">Repeat</keyword>
<reference evidence="4" key="2">
    <citation type="submission" date="2015-01" db="EMBL/GenBank/DDBJ databases">
        <title>Evolutionary Origins and Diversification of the Mycorrhizal Mutualists.</title>
        <authorList>
            <consortium name="DOE Joint Genome Institute"/>
            <consortium name="Mycorrhizal Genomics Consortium"/>
            <person name="Kohler A."/>
            <person name="Kuo A."/>
            <person name="Nagy L.G."/>
            <person name="Floudas D."/>
            <person name="Copeland A."/>
            <person name="Barry K.W."/>
            <person name="Cichocki N."/>
            <person name="Veneault-Fourrey C."/>
            <person name="LaButti K."/>
            <person name="Lindquist E.A."/>
            <person name="Lipzen A."/>
            <person name="Lundell T."/>
            <person name="Morin E."/>
            <person name="Murat C."/>
            <person name="Riley R."/>
            <person name="Ohm R."/>
            <person name="Sun H."/>
            <person name="Tunlid A."/>
            <person name="Henrissat B."/>
            <person name="Grigoriev I.V."/>
            <person name="Hibbett D.S."/>
            <person name="Martin F."/>
        </authorList>
    </citation>
    <scope>NUCLEOTIDE SEQUENCE [LARGE SCALE GENOMIC DNA]</scope>
    <source>
        <strain evidence="4">h7</strain>
    </source>
</reference>
<dbReference type="SUPFAM" id="SSF52540">
    <property type="entry name" value="P-loop containing nucleoside triphosphate hydrolases"/>
    <property type="match status" value="1"/>
</dbReference>
<evidence type="ECO:0000259" key="2">
    <source>
        <dbReference type="Pfam" id="PF24883"/>
    </source>
</evidence>
<dbReference type="STRING" id="686832.A0A0C2Y413"/>
<feature type="domain" description="Nephrocystin 3-like N-terminal" evidence="2">
    <location>
        <begin position="81"/>
        <end position="129"/>
    </location>
</feature>
<feature type="non-terminal residue" evidence="3">
    <location>
        <position position="1"/>
    </location>
</feature>
<name>A0A0C2Y413_HEBCY</name>
<dbReference type="InterPro" id="IPR027417">
    <property type="entry name" value="P-loop_NTPase"/>
</dbReference>
<organism evidence="3 4">
    <name type="scientific">Hebeloma cylindrosporum</name>
    <dbReference type="NCBI Taxonomy" id="76867"/>
    <lineage>
        <taxon>Eukaryota</taxon>
        <taxon>Fungi</taxon>
        <taxon>Dikarya</taxon>
        <taxon>Basidiomycota</taxon>
        <taxon>Agaricomycotina</taxon>
        <taxon>Agaricomycetes</taxon>
        <taxon>Agaricomycetidae</taxon>
        <taxon>Agaricales</taxon>
        <taxon>Agaricineae</taxon>
        <taxon>Hymenogastraceae</taxon>
        <taxon>Hebeloma</taxon>
    </lineage>
</organism>
<protein>
    <recommendedName>
        <fullName evidence="2">Nephrocystin 3-like N-terminal domain-containing protein</fullName>
    </recommendedName>
</protein>
<dbReference type="HOGENOM" id="CLU_000288_6_8_1"/>
<evidence type="ECO:0000313" key="4">
    <source>
        <dbReference type="Proteomes" id="UP000053424"/>
    </source>
</evidence>